<accession>A0ABR7GHR9</accession>
<evidence type="ECO:0000313" key="6">
    <source>
        <dbReference type="Proteomes" id="UP000643810"/>
    </source>
</evidence>
<evidence type="ECO:0000313" key="5">
    <source>
        <dbReference type="EMBL" id="MBC5686830.1"/>
    </source>
</evidence>
<name>A0ABR7GHR9_9FIRM</name>
<keyword evidence="3" id="KW-0732">Signal</keyword>
<dbReference type="InterPro" id="IPR008979">
    <property type="entry name" value="Galactose-bd-like_sf"/>
</dbReference>
<dbReference type="InterPro" id="IPR050288">
    <property type="entry name" value="Cellulose_deg_GH3"/>
</dbReference>
<dbReference type="Pfam" id="PF14310">
    <property type="entry name" value="Fn3-like"/>
    <property type="match status" value="1"/>
</dbReference>
<dbReference type="InterPro" id="IPR005084">
    <property type="entry name" value="CBM6"/>
</dbReference>
<organism evidence="5 6">
    <name type="scientific">Roseburia lenta</name>
    <dbReference type="NCBI Taxonomy" id="2763061"/>
    <lineage>
        <taxon>Bacteria</taxon>
        <taxon>Bacillati</taxon>
        <taxon>Bacillota</taxon>
        <taxon>Clostridia</taxon>
        <taxon>Lachnospirales</taxon>
        <taxon>Lachnospiraceae</taxon>
        <taxon>Roseburia</taxon>
    </lineage>
</organism>
<dbReference type="InterPro" id="IPR001764">
    <property type="entry name" value="Glyco_hydro_3_N"/>
</dbReference>
<protein>
    <submittedName>
        <fullName evidence="5">Glycoside hydrolase family 3 C-terminal domain-containing protein</fullName>
    </submittedName>
</protein>
<dbReference type="InterPro" id="IPR036962">
    <property type="entry name" value="Glyco_hydro_3_N_sf"/>
</dbReference>
<dbReference type="InterPro" id="IPR026891">
    <property type="entry name" value="Fn3-like"/>
</dbReference>
<evidence type="ECO:0000256" key="2">
    <source>
        <dbReference type="ARBA" id="ARBA00022801"/>
    </source>
</evidence>
<evidence type="ECO:0000256" key="3">
    <source>
        <dbReference type="SAM" id="SignalP"/>
    </source>
</evidence>
<dbReference type="Pfam" id="PF01915">
    <property type="entry name" value="Glyco_hydro_3_C"/>
    <property type="match status" value="1"/>
</dbReference>
<dbReference type="Pfam" id="PF00933">
    <property type="entry name" value="Glyco_hydro_3"/>
    <property type="match status" value="1"/>
</dbReference>
<dbReference type="InterPro" id="IPR013783">
    <property type="entry name" value="Ig-like_fold"/>
</dbReference>
<dbReference type="InterPro" id="IPR017853">
    <property type="entry name" value="GH"/>
</dbReference>
<dbReference type="PRINTS" id="PR00133">
    <property type="entry name" value="GLHYDRLASE3"/>
</dbReference>
<dbReference type="PROSITE" id="PS51175">
    <property type="entry name" value="CBM6"/>
    <property type="match status" value="1"/>
</dbReference>
<dbReference type="PANTHER" id="PTHR42715:SF10">
    <property type="entry name" value="BETA-GLUCOSIDASE"/>
    <property type="match status" value="1"/>
</dbReference>
<evidence type="ECO:0000259" key="4">
    <source>
        <dbReference type="PROSITE" id="PS51175"/>
    </source>
</evidence>
<dbReference type="Proteomes" id="UP000643810">
    <property type="component" value="Unassembled WGS sequence"/>
</dbReference>
<feature type="chain" id="PRO_5047012860" evidence="3">
    <location>
        <begin position="31"/>
        <end position="955"/>
    </location>
</feature>
<dbReference type="Gene3D" id="2.60.120.260">
    <property type="entry name" value="Galactose-binding domain-like"/>
    <property type="match status" value="1"/>
</dbReference>
<comment type="caution">
    <text evidence="5">The sequence shown here is derived from an EMBL/GenBank/DDBJ whole genome shotgun (WGS) entry which is preliminary data.</text>
</comment>
<proteinExistence type="inferred from homology"/>
<dbReference type="Gene3D" id="2.60.40.10">
    <property type="entry name" value="Immunoglobulins"/>
    <property type="match status" value="1"/>
</dbReference>
<keyword evidence="6" id="KW-1185">Reference proteome</keyword>
<dbReference type="InterPro" id="IPR002772">
    <property type="entry name" value="Glyco_hydro_3_C"/>
</dbReference>
<dbReference type="GO" id="GO:0016787">
    <property type="term" value="F:hydrolase activity"/>
    <property type="evidence" value="ECO:0007669"/>
    <property type="project" value="UniProtKB-KW"/>
</dbReference>
<dbReference type="RefSeq" id="WP_186854511.1">
    <property type="nucleotide sequence ID" value="NZ_JACOPG010000003.1"/>
</dbReference>
<dbReference type="SMART" id="SM01217">
    <property type="entry name" value="Fn3_like"/>
    <property type="match status" value="1"/>
</dbReference>
<dbReference type="SUPFAM" id="SSF49785">
    <property type="entry name" value="Galactose-binding domain-like"/>
    <property type="match status" value="1"/>
</dbReference>
<feature type="domain" description="CBM6" evidence="4">
    <location>
        <begin position="813"/>
        <end position="951"/>
    </location>
</feature>
<dbReference type="SUPFAM" id="SSF52279">
    <property type="entry name" value="Beta-D-glucan exohydrolase, C-terminal domain"/>
    <property type="match status" value="1"/>
</dbReference>
<evidence type="ECO:0000256" key="1">
    <source>
        <dbReference type="ARBA" id="ARBA00005336"/>
    </source>
</evidence>
<keyword evidence="2 5" id="KW-0378">Hydrolase</keyword>
<sequence>MKRRIASRCLAGLLTLILTVTTLGTSLVEASTGDIDAAIVAESLQVAKQVEAEGIVLLKNEDGVLPLAAEQAVSVFGSAAIDPYYGSSGSGSIKSDTMIGFYDALSAAGITYNDTLYQSYRTWYGKNGNHKEMPVSELDMTQAREYADTAILMIGRSGSEGNDLTLEELQLSADESSLIDTVAKTFDHVIVLFNIANMMEMGFLENYPSIQGAAIIWTPGEAGMESVSQMLAGQINPSGKLQDTIAYHVSDHPSTANFGDYTYADQKANFVEYEEGIYVGYRYFETFGVPVQYPFGFGLSYTEFAWSDISFDKNGRDCQVAVTVTNCGERAGKDVVQIYVSLPYQAGGVEKTATQLVAFVKTDLLEPGASARYTATFDIWDCSSYDADGEQAYILDAGDYTVRVAHDVKDSECDFSYALGEKLVKKTDEVSGAEIKNLFSDAFCDQMTVLSRMDPVGTYPTTPVNETCPVDISDMDAAVAPETDADAVAPTIGAIYEDKIMLQEVAVDPSLEEVFLDQLTLDEMIDLICNCGYKTPGVDRLGIPKTNDNDGPASVKGAGGLLYRDSGVAWPAGVCLACTWNVDLAYAHGVRCGIEAKNIGTNIWYAPTANIHRNPKGGRNFEYFSEDPIVCGKMASAIVQGAQSQNLTVTVKHLVLNEQEKNRWGILTWADEQTIREIYLKPFEIAIKEGGARGVMSAYSRLGKTWCGGNDVLLKDLLRTEWGYSDYVISDFSVHGLYGSYMNPLQATYAQNDANLTGIYAVQFLSIKKAMKQEYKENPVAFGTAMRACVRDIIHMKMASSAFSRQVGTSESIHIEGEIAKVKGKSVKNAGFTEKADGASQGYVLCNLSKKGNVATWTFDVAEAGTYDLTMALASTNLIGKDVALSKQINMQVNGVETDVSEIEILGSGVLKYNQFATYGPLQVDLQAGTNTITWTVIGYSVPNVDYVELYKVTE</sequence>
<dbReference type="InterPro" id="IPR036881">
    <property type="entry name" value="Glyco_hydro_3_C_sf"/>
</dbReference>
<dbReference type="PANTHER" id="PTHR42715">
    <property type="entry name" value="BETA-GLUCOSIDASE"/>
    <property type="match status" value="1"/>
</dbReference>
<reference evidence="5 6" key="1">
    <citation type="submission" date="2020-08" db="EMBL/GenBank/DDBJ databases">
        <title>Genome public.</title>
        <authorList>
            <person name="Liu C."/>
            <person name="Sun Q."/>
        </authorList>
    </citation>
    <scope>NUCLEOTIDE SEQUENCE [LARGE SCALE GENOMIC DNA]</scope>
    <source>
        <strain evidence="5 6">NSJ-9</strain>
    </source>
</reference>
<feature type="signal peptide" evidence="3">
    <location>
        <begin position="1"/>
        <end position="30"/>
    </location>
</feature>
<dbReference type="SUPFAM" id="SSF51445">
    <property type="entry name" value="(Trans)glycosidases"/>
    <property type="match status" value="1"/>
</dbReference>
<comment type="similarity">
    <text evidence="1">Belongs to the glycosyl hydrolase 3 family.</text>
</comment>
<dbReference type="Gene3D" id="3.40.50.1700">
    <property type="entry name" value="Glycoside hydrolase family 3 C-terminal domain"/>
    <property type="match status" value="1"/>
</dbReference>
<dbReference type="EMBL" id="JACOPG010000003">
    <property type="protein sequence ID" value="MBC5686830.1"/>
    <property type="molecule type" value="Genomic_DNA"/>
</dbReference>
<dbReference type="Gene3D" id="3.20.20.300">
    <property type="entry name" value="Glycoside hydrolase, family 3, N-terminal domain"/>
    <property type="match status" value="1"/>
</dbReference>
<gene>
    <name evidence="5" type="ORF">H8R94_09485</name>
</gene>